<dbReference type="GO" id="GO:0005525">
    <property type="term" value="F:GTP binding"/>
    <property type="evidence" value="ECO:0007669"/>
    <property type="project" value="UniProtKB-UniRule"/>
</dbReference>
<feature type="binding site" evidence="7">
    <location>
        <begin position="353"/>
        <end position="355"/>
    </location>
    <ligand>
        <name>GTP</name>
        <dbReference type="ChEBI" id="CHEBI:37565"/>
    </ligand>
</feature>
<organism evidence="11 12">
    <name type="scientific">Collinsella acetigenes</name>
    <dbReference type="NCBI Taxonomy" id="2713419"/>
    <lineage>
        <taxon>Bacteria</taxon>
        <taxon>Bacillati</taxon>
        <taxon>Actinomycetota</taxon>
        <taxon>Coriobacteriia</taxon>
        <taxon>Coriobacteriales</taxon>
        <taxon>Coriobacteriaceae</taxon>
        <taxon>Collinsella</taxon>
    </lineage>
</organism>
<evidence type="ECO:0000256" key="8">
    <source>
        <dbReference type="PIRSR" id="PIRSR006809-2"/>
    </source>
</evidence>
<keyword evidence="2 8" id="KW-0479">Metal-binding</keyword>
<dbReference type="HAMAP" id="MF_00900">
    <property type="entry name" value="GTPase_HflX"/>
    <property type="match status" value="1"/>
</dbReference>
<accession>A0A7X9YIW8</accession>
<feature type="binding site" evidence="7">
    <location>
        <begin position="216"/>
        <end position="223"/>
    </location>
    <ligand>
        <name>GTP</name>
        <dbReference type="ChEBI" id="CHEBI:37565"/>
    </ligand>
</feature>
<evidence type="ECO:0000256" key="9">
    <source>
        <dbReference type="SAM" id="Coils"/>
    </source>
</evidence>
<dbReference type="GO" id="GO:0043022">
    <property type="term" value="F:ribosome binding"/>
    <property type="evidence" value="ECO:0007669"/>
    <property type="project" value="TreeGrafter"/>
</dbReference>
<evidence type="ECO:0000313" key="12">
    <source>
        <dbReference type="Proteomes" id="UP000546970"/>
    </source>
</evidence>
<keyword evidence="4 8" id="KW-0460">Magnesium</keyword>
<comment type="similarity">
    <text evidence="6">Belongs to the TRAFAC class OBG-HflX-like GTPase superfamily. HflX GTPase family.</text>
</comment>
<feature type="binding site" evidence="7">
    <location>
        <begin position="241"/>
        <end position="245"/>
    </location>
    <ligand>
        <name>GTP</name>
        <dbReference type="ChEBI" id="CHEBI:37565"/>
    </ligand>
</feature>
<dbReference type="PIRSF" id="PIRSF006809">
    <property type="entry name" value="GTP-binding_hflX_prd"/>
    <property type="match status" value="1"/>
</dbReference>
<dbReference type="EMBL" id="JABBCP010000002">
    <property type="protein sequence ID" value="NMF55655.1"/>
    <property type="molecule type" value="Genomic_DNA"/>
</dbReference>
<feature type="binding site" evidence="8">
    <location>
        <position position="223"/>
    </location>
    <ligand>
        <name>Mg(2+)</name>
        <dbReference type="ChEBI" id="CHEBI:18420"/>
    </ligand>
</feature>
<dbReference type="Gene3D" id="3.40.50.11060">
    <property type="entry name" value="GTPase HflX, N-terminal domain"/>
    <property type="match status" value="1"/>
</dbReference>
<dbReference type="InterPro" id="IPR016496">
    <property type="entry name" value="GTPase_HflX"/>
</dbReference>
<feature type="coiled-coil region" evidence="9">
    <location>
        <begin position="169"/>
        <end position="203"/>
    </location>
</feature>
<dbReference type="InterPro" id="IPR032305">
    <property type="entry name" value="GTP-bd_M"/>
</dbReference>
<dbReference type="Pfam" id="PF01926">
    <property type="entry name" value="MMR_HSR1"/>
    <property type="match status" value="1"/>
</dbReference>
<dbReference type="PRINTS" id="PR00326">
    <property type="entry name" value="GTP1OBG"/>
</dbReference>
<dbReference type="RefSeq" id="WP_169277284.1">
    <property type="nucleotide sequence ID" value="NZ_JABBCP010000002.1"/>
</dbReference>
<comment type="cofactor">
    <cofactor evidence="8">
        <name>Mg(2+)</name>
        <dbReference type="ChEBI" id="CHEBI:18420"/>
    </cofactor>
</comment>
<sequence>MSRFSFLSTELEPERVLLVGVDFRNGAWPVDRSLDELERLAHTAGALTVGRVVQRLDKPIPKSFIGSGKVEEVRRLVAALDVNAVIFDDDLTPAQQSHLEKTIGEPTKIIDRTALILDIFGLHAKTREGRIQVQLAQLQYLLPRLRGMWSHLAKEQTRGGIGSRFGQGESQLEVDRRLIRNKIASLRRELNGLEKRRSVQTKNRKESTAFRVALAGYTNAGKSTLLNALTDAGVLSEDKLFATLDPTTRSYSLPGGRVVTITDTVGFIQKLPHGLVEAFKSTLAEVLEADLILKIVDYSDEDADLHLEAVNRVLDEIGAGEQLSVTVNNKCDRFEASYVHALESRYPDQVFCSVYTGYGIDSLIDTLALRASASDQLLTVMLPYANASLRAQIHEQGVILNEEFIPEGMLITAKVPSKLAGLLRQYEQGPAGKAECESLPLVTED</sequence>
<comment type="caution">
    <text evidence="11">The sequence shown here is derived from an EMBL/GenBank/DDBJ whole genome shotgun (WGS) entry which is preliminary data.</text>
</comment>
<evidence type="ECO:0000256" key="5">
    <source>
        <dbReference type="ARBA" id="ARBA00023134"/>
    </source>
</evidence>
<keyword evidence="1 6" id="KW-0963">Cytoplasm</keyword>
<dbReference type="InterPro" id="IPR006073">
    <property type="entry name" value="GTP-bd"/>
</dbReference>
<dbReference type="InterPro" id="IPR027417">
    <property type="entry name" value="P-loop_NTPase"/>
</dbReference>
<keyword evidence="5 6" id="KW-0342">GTP-binding</keyword>
<protein>
    <recommendedName>
        <fullName evidence="6">GTPase HflX</fullName>
    </recommendedName>
    <alternativeName>
        <fullName evidence="6">GTP-binding protein HflX</fullName>
    </alternativeName>
</protein>
<comment type="subcellular location">
    <subcellularLocation>
        <location evidence="6">Cytoplasm</location>
    </subcellularLocation>
    <text evidence="6">May associate with membranes.</text>
</comment>
<comment type="subunit">
    <text evidence="6">Monomer. Associates with the 50S ribosomal subunit.</text>
</comment>
<dbReference type="SUPFAM" id="SSF52540">
    <property type="entry name" value="P-loop containing nucleoside triphosphate hydrolases"/>
    <property type="match status" value="1"/>
</dbReference>
<dbReference type="GO" id="GO:0003924">
    <property type="term" value="F:GTPase activity"/>
    <property type="evidence" value="ECO:0007669"/>
    <property type="project" value="UniProtKB-UniRule"/>
</dbReference>
<dbReference type="GO" id="GO:0005737">
    <property type="term" value="C:cytoplasm"/>
    <property type="evidence" value="ECO:0007669"/>
    <property type="project" value="UniProtKB-SubCell"/>
</dbReference>
<dbReference type="Gene3D" id="3.40.50.300">
    <property type="entry name" value="P-loop containing nucleotide triphosphate hydrolases"/>
    <property type="match status" value="1"/>
</dbReference>
<feature type="binding site" evidence="7">
    <location>
        <begin position="329"/>
        <end position="332"/>
    </location>
    <ligand>
        <name>GTP</name>
        <dbReference type="ChEBI" id="CHEBI:37565"/>
    </ligand>
</feature>
<evidence type="ECO:0000259" key="10">
    <source>
        <dbReference type="PROSITE" id="PS51705"/>
    </source>
</evidence>
<keyword evidence="12" id="KW-1185">Reference proteome</keyword>
<dbReference type="Gene3D" id="6.10.250.2860">
    <property type="match status" value="1"/>
</dbReference>
<comment type="function">
    <text evidence="6">GTPase that associates with the 50S ribosomal subunit and may have a role during protein synthesis or ribosome biogenesis.</text>
</comment>
<keyword evidence="9" id="KW-0175">Coiled coil</keyword>
<evidence type="ECO:0000313" key="11">
    <source>
        <dbReference type="EMBL" id="NMF55655.1"/>
    </source>
</evidence>
<dbReference type="Proteomes" id="UP000546970">
    <property type="component" value="Unassembled WGS sequence"/>
</dbReference>
<dbReference type="AlphaFoldDB" id="A0A7X9YIW8"/>
<dbReference type="NCBIfam" id="TIGR03156">
    <property type="entry name" value="GTP_HflX"/>
    <property type="match status" value="1"/>
</dbReference>
<dbReference type="InterPro" id="IPR030394">
    <property type="entry name" value="G_HFLX_dom"/>
</dbReference>
<dbReference type="FunFam" id="3.40.50.11060:FF:000001">
    <property type="entry name" value="GTPase HflX"/>
    <property type="match status" value="1"/>
</dbReference>
<dbReference type="InterPro" id="IPR025121">
    <property type="entry name" value="GTPase_HflX_N"/>
</dbReference>
<reference evidence="11 12" key="1">
    <citation type="submission" date="2020-04" db="EMBL/GenBank/DDBJ databases">
        <title>Collinsella sp. KGMB02528 nov., an anaerobic actinobacterium isolated from human feces.</title>
        <authorList>
            <person name="Han K.-I."/>
            <person name="Eom M.K."/>
            <person name="Kim J.-S."/>
            <person name="Lee K.C."/>
            <person name="Suh M.K."/>
            <person name="Park S.-H."/>
            <person name="Lee J.H."/>
            <person name="Kang S.W."/>
            <person name="Park J.-E."/>
            <person name="Oh B.S."/>
            <person name="Yu S.Y."/>
            <person name="Choi S.-H."/>
            <person name="Lee D.H."/>
            <person name="Yoon H."/>
            <person name="Kim B.-Y."/>
            <person name="Lee J.H."/>
            <person name="Lee J.-S."/>
        </authorList>
    </citation>
    <scope>NUCLEOTIDE SEQUENCE [LARGE SCALE GENOMIC DNA]</scope>
    <source>
        <strain evidence="11 12">KGMB02528</strain>
    </source>
</reference>
<dbReference type="Pfam" id="PF13167">
    <property type="entry name" value="GTP-bdg_N"/>
    <property type="match status" value="1"/>
</dbReference>
<proteinExistence type="inferred from homology"/>
<feature type="binding site" evidence="7">
    <location>
        <begin position="263"/>
        <end position="266"/>
    </location>
    <ligand>
        <name>GTP</name>
        <dbReference type="ChEBI" id="CHEBI:37565"/>
    </ligand>
</feature>
<dbReference type="PROSITE" id="PS51705">
    <property type="entry name" value="G_HFLX"/>
    <property type="match status" value="1"/>
</dbReference>
<feature type="domain" description="Hflx-type G" evidence="10">
    <location>
        <begin position="210"/>
        <end position="321"/>
    </location>
</feature>
<dbReference type="InterPro" id="IPR042108">
    <property type="entry name" value="GTPase_HflX_N_sf"/>
</dbReference>
<dbReference type="CDD" id="cd01878">
    <property type="entry name" value="HflX"/>
    <property type="match status" value="1"/>
</dbReference>
<evidence type="ECO:0000256" key="4">
    <source>
        <dbReference type="ARBA" id="ARBA00022842"/>
    </source>
</evidence>
<evidence type="ECO:0000256" key="1">
    <source>
        <dbReference type="ARBA" id="ARBA00022490"/>
    </source>
</evidence>
<evidence type="ECO:0000256" key="7">
    <source>
        <dbReference type="PIRSR" id="PIRSR006809-1"/>
    </source>
</evidence>
<evidence type="ECO:0000256" key="6">
    <source>
        <dbReference type="HAMAP-Rule" id="MF_00900"/>
    </source>
</evidence>
<keyword evidence="3 6" id="KW-0547">Nucleotide-binding</keyword>
<dbReference type="GO" id="GO:0046872">
    <property type="term" value="F:metal ion binding"/>
    <property type="evidence" value="ECO:0007669"/>
    <property type="project" value="UniProtKB-KW"/>
</dbReference>
<evidence type="ECO:0000256" key="3">
    <source>
        <dbReference type="ARBA" id="ARBA00022741"/>
    </source>
</evidence>
<feature type="binding site" evidence="8">
    <location>
        <position position="243"/>
    </location>
    <ligand>
        <name>Mg(2+)</name>
        <dbReference type="ChEBI" id="CHEBI:18420"/>
    </ligand>
</feature>
<dbReference type="Pfam" id="PF16360">
    <property type="entry name" value="GTP-bdg_M"/>
    <property type="match status" value="1"/>
</dbReference>
<evidence type="ECO:0000256" key="2">
    <source>
        <dbReference type="ARBA" id="ARBA00022723"/>
    </source>
</evidence>
<gene>
    <name evidence="6 11" type="primary">hflX</name>
    <name evidence="11" type="ORF">HF320_04855</name>
</gene>
<dbReference type="PANTHER" id="PTHR10229">
    <property type="entry name" value="GTP-BINDING PROTEIN HFLX"/>
    <property type="match status" value="1"/>
</dbReference>
<name>A0A7X9YIW8_9ACTN</name>
<dbReference type="PANTHER" id="PTHR10229:SF0">
    <property type="entry name" value="GTP-BINDING PROTEIN 6-RELATED"/>
    <property type="match status" value="1"/>
</dbReference>